<proteinExistence type="predicted"/>
<keyword evidence="2" id="KW-0479">Metal-binding</keyword>
<dbReference type="Pfam" id="PF01266">
    <property type="entry name" value="DAO"/>
    <property type="match status" value="1"/>
</dbReference>
<accession>A0A166I513</accession>
<dbReference type="PROSITE" id="PS51296">
    <property type="entry name" value="RIESKE"/>
    <property type="match status" value="1"/>
</dbReference>
<dbReference type="Gene3D" id="3.30.9.10">
    <property type="entry name" value="D-Amino Acid Oxidase, subunit A, domain 2"/>
    <property type="match status" value="1"/>
</dbReference>
<evidence type="ECO:0000259" key="6">
    <source>
        <dbReference type="PROSITE" id="PS51296"/>
    </source>
</evidence>
<dbReference type="EMBL" id="LWAJ01000274">
    <property type="protein sequence ID" value="KZL47887.1"/>
    <property type="molecule type" value="Genomic_DNA"/>
</dbReference>
<dbReference type="InterPro" id="IPR006076">
    <property type="entry name" value="FAD-dep_OxRdtase"/>
</dbReference>
<dbReference type="AlphaFoldDB" id="A0A166I513"/>
<dbReference type="SUPFAM" id="SSF51905">
    <property type="entry name" value="FAD/NAD(P)-binding domain"/>
    <property type="match status" value="1"/>
</dbReference>
<dbReference type="SUPFAM" id="SSF50022">
    <property type="entry name" value="ISP domain"/>
    <property type="match status" value="1"/>
</dbReference>
<dbReference type="InterPro" id="IPR036922">
    <property type="entry name" value="Rieske_2Fe-2S_sf"/>
</dbReference>
<evidence type="ECO:0000256" key="5">
    <source>
        <dbReference type="ARBA" id="ARBA00023157"/>
    </source>
</evidence>
<keyword evidence="5" id="KW-1015">Disulfide bond</keyword>
<evidence type="ECO:0000313" key="8">
    <source>
        <dbReference type="Proteomes" id="UP000076555"/>
    </source>
</evidence>
<dbReference type="InterPro" id="IPR036188">
    <property type="entry name" value="FAD/NAD-bd_sf"/>
</dbReference>
<sequence>MQNDSGKTTSIWMTTAEVPDQSVLAENTHADVCVVGAGMAGMSTAYMLSREGKSVVVLDDGPIGGGQTCRTTAHLSNVLYHRYFELEDIHGQERTKQIAESHTKAIDTIQAIASREQIDCDLERLNGYLFPPDLQSLDEMERELAAAHRAGLTGVELVKQAPVDGFDTGMCLRFPHQGQFDPLKYLAGLAEAIQRRGGRIYTGTHVQKITGGVTARVETSNGQVVTADAVVVATNSPISNLATMHFKQAAYMTFVIGIKVPRGSVTKALYWDTLDPYHYIRLQNLDEQYDVLIVGGEDHKTGQAHDADARYARLEVWTRERFPMATERLFRWSGQVMNADDGIAYIGKNPLDEDNIYIATGDTGLGMTHGTIAGMLLNDMILGRKNTWAEVYDPLRTRIGATGDFVSENINIATQYLDWITPGEVDSVEKIPAGTGAVVRQGLTKIAAYRDENGTLHENSAVCPHLKCIVAWNSSEETWDCPCHGSRFDAKGKVINGPAINGLAPVYQKQT</sequence>
<dbReference type="GO" id="GO:0016020">
    <property type="term" value="C:membrane"/>
    <property type="evidence" value="ECO:0007669"/>
    <property type="project" value="InterPro"/>
</dbReference>
<reference evidence="7 8" key="1">
    <citation type="submission" date="2016-04" db="EMBL/GenBank/DDBJ databases">
        <title>Draft Genome Assembly of the Bloom-forming Cyanobacterium Nodularia spumigena Strain CENA596 in Shrimp Production Ponds.</title>
        <authorList>
            <person name="Popin R.V."/>
            <person name="Rigonato J."/>
            <person name="Abreu V.A."/>
            <person name="Andreote A.P."/>
            <person name="Silveira S.B."/>
            <person name="Odebrecht C."/>
            <person name="Fiore M.F."/>
        </authorList>
    </citation>
    <scope>NUCLEOTIDE SEQUENCE [LARGE SCALE GENOMIC DNA]</scope>
    <source>
        <strain evidence="7 8">CENA596</strain>
    </source>
</reference>
<comment type="caution">
    <text evidence="7">The sequence shown here is derived from an EMBL/GenBank/DDBJ whole genome shotgun (WGS) entry which is preliminary data.</text>
</comment>
<dbReference type="InterPro" id="IPR005805">
    <property type="entry name" value="Rieske_Fe-S_prot_C"/>
</dbReference>
<keyword evidence="1" id="KW-0001">2Fe-2S</keyword>
<dbReference type="PANTHER" id="PTHR13847">
    <property type="entry name" value="SARCOSINE DEHYDROGENASE-RELATED"/>
    <property type="match status" value="1"/>
</dbReference>
<evidence type="ECO:0000256" key="1">
    <source>
        <dbReference type="ARBA" id="ARBA00022714"/>
    </source>
</evidence>
<dbReference type="OrthoDB" id="9767869at2"/>
<dbReference type="GO" id="GO:0051537">
    <property type="term" value="F:2 iron, 2 sulfur cluster binding"/>
    <property type="evidence" value="ECO:0007669"/>
    <property type="project" value="UniProtKB-KW"/>
</dbReference>
<organism evidence="7 8">
    <name type="scientific">Nodularia spumigena CENA596</name>
    <dbReference type="NCBI Taxonomy" id="1819295"/>
    <lineage>
        <taxon>Bacteria</taxon>
        <taxon>Bacillati</taxon>
        <taxon>Cyanobacteriota</taxon>
        <taxon>Cyanophyceae</taxon>
        <taxon>Nostocales</taxon>
        <taxon>Nodulariaceae</taxon>
        <taxon>Nodularia</taxon>
    </lineage>
</organism>
<evidence type="ECO:0000256" key="4">
    <source>
        <dbReference type="ARBA" id="ARBA00023014"/>
    </source>
</evidence>
<protein>
    <submittedName>
        <fullName evidence="7">Oxidoreductase</fullName>
    </submittedName>
</protein>
<dbReference type="Pfam" id="PF00355">
    <property type="entry name" value="Rieske"/>
    <property type="match status" value="1"/>
</dbReference>
<keyword evidence="4" id="KW-0411">Iron-sulfur</keyword>
<dbReference type="GO" id="GO:0046872">
    <property type="term" value="F:metal ion binding"/>
    <property type="evidence" value="ECO:0007669"/>
    <property type="project" value="UniProtKB-KW"/>
</dbReference>
<name>A0A166I513_NODSP</name>
<dbReference type="InterPro" id="IPR038010">
    <property type="entry name" value="YhfW_C"/>
</dbReference>
<feature type="domain" description="Rieske" evidence="6">
    <location>
        <begin position="423"/>
        <end position="511"/>
    </location>
</feature>
<evidence type="ECO:0000313" key="7">
    <source>
        <dbReference type="EMBL" id="KZL47887.1"/>
    </source>
</evidence>
<keyword evidence="3" id="KW-0408">Iron</keyword>
<dbReference type="Proteomes" id="UP000076555">
    <property type="component" value="Unassembled WGS sequence"/>
</dbReference>
<dbReference type="CDD" id="cd03477">
    <property type="entry name" value="Rieske_YhfW_C"/>
    <property type="match status" value="1"/>
</dbReference>
<evidence type="ECO:0000256" key="2">
    <source>
        <dbReference type="ARBA" id="ARBA00022723"/>
    </source>
</evidence>
<dbReference type="GO" id="GO:0005737">
    <property type="term" value="C:cytoplasm"/>
    <property type="evidence" value="ECO:0007669"/>
    <property type="project" value="TreeGrafter"/>
</dbReference>
<evidence type="ECO:0000256" key="3">
    <source>
        <dbReference type="ARBA" id="ARBA00023004"/>
    </source>
</evidence>
<dbReference type="FunFam" id="2.102.10.10:FF:000014">
    <property type="entry name" value="Oxidoreductase, FAD dependent"/>
    <property type="match status" value="1"/>
</dbReference>
<gene>
    <name evidence="7" type="ORF">A2T98_20870</name>
</gene>
<dbReference type="GO" id="GO:0016705">
    <property type="term" value="F:oxidoreductase activity, acting on paired donors, with incorporation or reduction of molecular oxygen"/>
    <property type="evidence" value="ECO:0007669"/>
    <property type="project" value="UniProtKB-ARBA"/>
</dbReference>
<dbReference type="Gene3D" id="3.50.50.60">
    <property type="entry name" value="FAD/NAD(P)-binding domain"/>
    <property type="match status" value="1"/>
</dbReference>
<dbReference type="RefSeq" id="WP_006198236.1">
    <property type="nucleotide sequence ID" value="NZ_CAWMRI010000274.1"/>
</dbReference>
<dbReference type="GO" id="GO:0004497">
    <property type="term" value="F:monooxygenase activity"/>
    <property type="evidence" value="ECO:0007669"/>
    <property type="project" value="UniProtKB-ARBA"/>
</dbReference>
<dbReference type="InterPro" id="IPR017941">
    <property type="entry name" value="Rieske_2Fe-2S"/>
</dbReference>
<dbReference type="PANTHER" id="PTHR13847:SF281">
    <property type="entry name" value="FAD DEPENDENT OXIDOREDUCTASE DOMAIN-CONTAINING PROTEIN"/>
    <property type="match status" value="1"/>
</dbReference>
<dbReference type="Gene3D" id="2.102.10.10">
    <property type="entry name" value="Rieske [2Fe-2S] iron-sulphur domain"/>
    <property type="match status" value="1"/>
</dbReference>
<dbReference type="PRINTS" id="PR00162">
    <property type="entry name" value="RIESKE"/>
</dbReference>